<dbReference type="RefSeq" id="WP_194700208.1">
    <property type="nucleotide sequence ID" value="NZ_JADKNH010000001.1"/>
</dbReference>
<feature type="domain" description="N-acetyltransferase" evidence="1">
    <location>
        <begin position="15"/>
        <end position="176"/>
    </location>
</feature>
<dbReference type="Gene3D" id="3.40.630.30">
    <property type="match status" value="1"/>
</dbReference>
<dbReference type="InterPro" id="IPR000182">
    <property type="entry name" value="GNAT_dom"/>
</dbReference>
<evidence type="ECO:0000313" key="2">
    <source>
        <dbReference type="EMBL" id="MBF4691982.1"/>
    </source>
</evidence>
<proteinExistence type="predicted"/>
<organism evidence="2 3">
    <name type="scientific">Fusibacter ferrireducens</name>
    <dbReference type="NCBI Taxonomy" id="2785058"/>
    <lineage>
        <taxon>Bacteria</taxon>
        <taxon>Bacillati</taxon>
        <taxon>Bacillota</taxon>
        <taxon>Clostridia</taxon>
        <taxon>Eubacteriales</taxon>
        <taxon>Eubacteriales Family XII. Incertae Sedis</taxon>
        <taxon>Fusibacter</taxon>
    </lineage>
</organism>
<protein>
    <submittedName>
        <fullName evidence="2">GNAT family N-acetyltransferase</fullName>
    </submittedName>
</protein>
<dbReference type="PANTHER" id="PTHR43792">
    <property type="entry name" value="GNAT FAMILY, PUTATIVE (AFU_ORTHOLOGUE AFUA_3G00765)-RELATED-RELATED"/>
    <property type="match status" value="1"/>
</dbReference>
<evidence type="ECO:0000259" key="1">
    <source>
        <dbReference type="PROSITE" id="PS51186"/>
    </source>
</evidence>
<accession>A0ABR9ZNE9</accession>
<keyword evidence="3" id="KW-1185">Reference proteome</keyword>
<dbReference type="CDD" id="cd04301">
    <property type="entry name" value="NAT_SF"/>
    <property type="match status" value="1"/>
</dbReference>
<dbReference type="InterPro" id="IPR016181">
    <property type="entry name" value="Acyl_CoA_acyltransferase"/>
</dbReference>
<sequence>MIKNQGTVELETNRIILRRFTMEDADAMFNNWASDEEISRYMRWPFHRQVAETKQIINSWLELYKRENFYLWGIVLKETNTLVGSINLFAVNEFDACGDVGYCIGRAFWGKGIASHALQAVIEYAFNTIGFNRIESYHAIQNPASGKVMSNVGMQFEGSAKQKYRSNQGYEDCNMYAIIKEAYHRESIIISK</sequence>
<dbReference type="PROSITE" id="PS51186">
    <property type="entry name" value="GNAT"/>
    <property type="match status" value="1"/>
</dbReference>
<reference evidence="2 3" key="1">
    <citation type="submission" date="2020-11" db="EMBL/GenBank/DDBJ databases">
        <title>Fusibacter basophilias sp. nov.</title>
        <authorList>
            <person name="Qiu D."/>
        </authorList>
    </citation>
    <scope>NUCLEOTIDE SEQUENCE [LARGE SCALE GENOMIC DNA]</scope>
    <source>
        <strain evidence="2 3">Q10-2</strain>
    </source>
</reference>
<dbReference type="PANTHER" id="PTHR43792:SF1">
    <property type="entry name" value="N-ACETYLTRANSFERASE DOMAIN-CONTAINING PROTEIN"/>
    <property type="match status" value="1"/>
</dbReference>
<evidence type="ECO:0000313" key="3">
    <source>
        <dbReference type="Proteomes" id="UP000614200"/>
    </source>
</evidence>
<dbReference type="InterPro" id="IPR051531">
    <property type="entry name" value="N-acetyltransferase"/>
</dbReference>
<dbReference type="Proteomes" id="UP000614200">
    <property type="component" value="Unassembled WGS sequence"/>
</dbReference>
<dbReference type="SUPFAM" id="SSF55729">
    <property type="entry name" value="Acyl-CoA N-acyltransferases (Nat)"/>
    <property type="match status" value="1"/>
</dbReference>
<dbReference type="EMBL" id="JADKNH010000001">
    <property type="protein sequence ID" value="MBF4691982.1"/>
    <property type="molecule type" value="Genomic_DNA"/>
</dbReference>
<gene>
    <name evidence="2" type="ORF">ISU02_02575</name>
</gene>
<name>A0ABR9ZNE9_9FIRM</name>
<comment type="caution">
    <text evidence="2">The sequence shown here is derived from an EMBL/GenBank/DDBJ whole genome shotgun (WGS) entry which is preliminary data.</text>
</comment>
<dbReference type="Pfam" id="PF13302">
    <property type="entry name" value="Acetyltransf_3"/>
    <property type="match status" value="1"/>
</dbReference>